<keyword evidence="3" id="KW-0064">Aspartyl protease</keyword>
<dbReference type="InterPro" id="IPR041588">
    <property type="entry name" value="Integrase_H2C2"/>
</dbReference>
<proteinExistence type="predicted"/>
<dbReference type="FunFam" id="3.30.70.270:FF:000003">
    <property type="entry name" value="Transposon Ty3-G Gag-Pol polyprotein"/>
    <property type="match status" value="1"/>
</dbReference>
<dbReference type="InterPro" id="IPR016197">
    <property type="entry name" value="Chromo-like_dom_sf"/>
</dbReference>
<dbReference type="Pfam" id="PF00385">
    <property type="entry name" value="Chromo"/>
    <property type="match status" value="1"/>
</dbReference>
<feature type="domain" description="Reverse transcriptase" evidence="14">
    <location>
        <begin position="76"/>
        <end position="354"/>
    </location>
</feature>
<dbReference type="Pfam" id="PF24626">
    <property type="entry name" value="SH3_Tf2-1"/>
    <property type="match status" value="1"/>
</dbReference>
<dbReference type="InterPro" id="IPR050951">
    <property type="entry name" value="Retrovirus_Pol_polyprotein"/>
</dbReference>
<dbReference type="GO" id="GO:0046872">
    <property type="term" value="F:metal ion binding"/>
    <property type="evidence" value="ECO:0007669"/>
    <property type="project" value="UniProtKB-KW"/>
</dbReference>
<evidence type="ECO:0000256" key="1">
    <source>
        <dbReference type="ARBA" id="ARBA00022670"/>
    </source>
</evidence>
<keyword evidence="4" id="KW-0378">Hydrolase</keyword>
<dbReference type="Proteomes" id="UP000467700">
    <property type="component" value="Unassembled WGS sequence"/>
</dbReference>
<keyword evidence="9" id="KW-0808">Transferase</keyword>
<feature type="region of interest" description="Disordered" evidence="12">
    <location>
        <begin position="1"/>
        <end position="40"/>
    </location>
</feature>
<dbReference type="FunFam" id="3.30.420.10:FF:000032">
    <property type="entry name" value="Retrovirus-related Pol polyprotein from transposon 297-like Protein"/>
    <property type="match status" value="1"/>
</dbReference>
<keyword evidence="17" id="KW-1185">Reference proteome</keyword>
<dbReference type="InterPro" id="IPR043502">
    <property type="entry name" value="DNA/RNA_pol_sf"/>
</dbReference>
<dbReference type="InterPro" id="IPR000477">
    <property type="entry name" value="RT_dom"/>
</dbReference>
<keyword evidence="6" id="KW-0694">RNA-binding</keyword>
<dbReference type="Gene3D" id="3.30.70.270">
    <property type="match status" value="1"/>
</dbReference>
<dbReference type="Gene3D" id="2.40.50.40">
    <property type="match status" value="1"/>
</dbReference>
<dbReference type="InterPro" id="IPR000953">
    <property type="entry name" value="Chromo/chromo_shadow_dom"/>
</dbReference>
<gene>
    <name evidence="16" type="ORF">AAE3_LOCUS9558</name>
</gene>
<keyword evidence="5" id="KW-0460">Magnesium</keyword>
<evidence type="ECO:0000256" key="6">
    <source>
        <dbReference type="ARBA" id="ARBA00022884"/>
    </source>
</evidence>
<reference evidence="16 17" key="1">
    <citation type="submission" date="2020-01" db="EMBL/GenBank/DDBJ databases">
        <authorList>
            <person name="Gupta K D."/>
        </authorList>
    </citation>
    <scope>NUCLEOTIDE SEQUENCE [LARGE SCALE GENOMIC DNA]</scope>
</reference>
<keyword evidence="10" id="KW-0238">DNA-binding</keyword>
<dbReference type="GO" id="GO:0006508">
    <property type="term" value="P:proteolysis"/>
    <property type="evidence" value="ECO:0007669"/>
    <property type="project" value="UniProtKB-KW"/>
</dbReference>
<dbReference type="InterPro" id="IPR012337">
    <property type="entry name" value="RNaseH-like_sf"/>
</dbReference>
<name>A0A8S0VSJ0_CYCAE</name>
<dbReference type="Pfam" id="PF00078">
    <property type="entry name" value="RVT_1"/>
    <property type="match status" value="1"/>
</dbReference>
<evidence type="ECO:0000313" key="16">
    <source>
        <dbReference type="EMBL" id="CAA7267179.1"/>
    </source>
</evidence>
<dbReference type="InterPro" id="IPR001584">
    <property type="entry name" value="Integrase_cat-core"/>
</dbReference>
<evidence type="ECO:0000259" key="14">
    <source>
        <dbReference type="PROSITE" id="PS50878"/>
    </source>
</evidence>
<dbReference type="InterPro" id="IPR056924">
    <property type="entry name" value="SH3_Tf2-1"/>
</dbReference>
<dbReference type="SUPFAM" id="SSF53098">
    <property type="entry name" value="Ribonuclease H-like"/>
    <property type="match status" value="1"/>
</dbReference>
<dbReference type="Gene3D" id="3.30.420.10">
    <property type="entry name" value="Ribonuclease H-like superfamily/Ribonuclease H"/>
    <property type="match status" value="1"/>
</dbReference>
<dbReference type="GO" id="GO:0006310">
    <property type="term" value="P:DNA recombination"/>
    <property type="evidence" value="ECO:0007669"/>
    <property type="project" value="UniProtKB-KW"/>
</dbReference>
<evidence type="ECO:0000256" key="2">
    <source>
        <dbReference type="ARBA" id="ARBA00022723"/>
    </source>
</evidence>
<dbReference type="GO" id="GO:0005634">
    <property type="term" value="C:nucleus"/>
    <property type="evidence" value="ECO:0007669"/>
    <property type="project" value="UniProtKB-ARBA"/>
</dbReference>
<evidence type="ECO:0000259" key="15">
    <source>
        <dbReference type="PROSITE" id="PS50994"/>
    </source>
</evidence>
<accession>A0A8S0VSJ0</accession>
<dbReference type="PANTHER" id="PTHR37984:SF15">
    <property type="entry name" value="INTEGRASE CATALYTIC DOMAIN-CONTAINING PROTEIN"/>
    <property type="match status" value="1"/>
</dbReference>
<evidence type="ECO:0000313" key="17">
    <source>
        <dbReference type="Proteomes" id="UP000467700"/>
    </source>
</evidence>
<dbReference type="OrthoDB" id="3364639at2759"/>
<evidence type="ECO:0000256" key="12">
    <source>
        <dbReference type="SAM" id="MobiDB-lite"/>
    </source>
</evidence>
<evidence type="ECO:0000256" key="4">
    <source>
        <dbReference type="ARBA" id="ARBA00022801"/>
    </source>
</evidence>
<dbReference type="SUPFAM" id="SSF56672">
    <property type="entry name" value="DNA/RNA polymerases"/>
    <property type="match status" value="1"/>
</dbReference>
<dbReference type="GO" id="GO:0004190">
    <property type="term" value="F:aspartic-type endopeptidase activity"/>
    <property type="evidence" value="ECO:0007669"/>
    <property type="project" value="UniProtKB-KW"/>
</dbReference>
<comment type="caution">
    <text evidence="16">The sequence shown here is derived from an EMBL/GenBank/DDBJ whole genome shotgun (WGS) entry which is preliminary data.</text>
</comment>
<evidence type="ECO:0000256" key="10">
    <source>
        <dbReference type="ARBA" id="ARBA00023125"/>
    </source>
</evidence>
<keyword evidence="9" id="KW-0548">Nucleotidyltransferase</keyword>
<keyword evidence="9" id="KW-0239">DNA-directed DNA polymerase</keyword>
<dbReference type="InterPro" id="IPR023780">
    <property type="entry name" value="Chromo_domain"/>
</dbReference>
<keyword evidence="1" id="KW-0645">Protease</keyword>
<dbReference type="GO" id="GO:0003677">
    <property type="term" value="F:DNA binding"/>
    <property type="evidence" value="ECO:0007669"/>
    <property type="project" value="UniProtKB-KW"/>
</dbReference>
<dbReference type="EMBL" id="CACVBS010000058">
    <property type="protein sequence ID" value="CAA7267179.1"/>
    <property type="molecule type" value="Genomic_DNA"/>
</dbReference>
<evidence type="ECO:0000259" key="13">
    <source>
        <dbReference type="PROSITE" id="PS50013"/>
    </source>
</evidence>
<protein>
    <submittedName>
        <fullName evidence="16">Uncharacterized protein</fullName>
    </submittedName>
</protein>
<evidence type="ECO:0000256" key="7">
    <source>
        <dbReference type="ARBA" id="ARBA00022908"/>
    </source>
</evidence>
<dbReference type="GO" id="GO:0006338">
    <property type="term" value="P:chromatin remodeling"/>
    <property type="evidence" value="ECO:0007669"/>
    <property type="project" value="UniProtKB-ARBA"/>
</dbReference>
<keyword evidence="2" id="KW-0479">Metal-binding</keyword>
<dbReference type="CDD" id="cd01647">
    <property type="entry name" value="RT_LTR"/>
    <property type="match status" value="1"/>
</dbReference>
<dbReference type="InterPro" id="IPR036397">
    <property type="entry name" value="RNaseH_sf"/>
</dbReference>
<dbReference type="GO" id="GO:0003964">
    <property type="term" value="F:RNA-directed DNA polymerase activity"/>
    <property type="evidence" value="ECO:0007669"/>
    <property type="project" value="UniProtKB-KW"/>
</dbReference>
<dbReference type="Gene3D" id="1.10.340.70">
    <property type="match status" value="1"/>
</dbReference>
<dbReference type="SUPFAM" id="SSF54160">
    <property type="entry name" value="Chromo domain-like"/>
    <property type="match status" value="1"/>
</dbReference>
<evidence type="ECO:0000256" key="3">
    <source>
        <dbReference type="ARBA" id="ARBA00022750"/>
    </source>
</evidence>
<feature type="domain" description="Integrase catalytic" evidence="15">
    <location>
        <begin position="557"/>
        <end position="712"/>
    </location>
</feature>
<evidence type="ECO:0000256" key="8">
    <source>
        <dbReference type="ARBA" id="ARBA00022918"/>
    </source>
</evidence>
<dbReference type="PROSITE" id="PS50013">
    <property type="entry name" value="CHROMO_2"/>
    <property type="match status" value="1"/>
</dbReference>
<dbReference type="PROSITE" id="PS50878">
    <property type="entry name" value="RT_POL"/>
    <property type="match status" value="1"/>
</dbReference>
<dbReference type="PANTHER" id="PTHR37984">
    <property type="entry name" value="PROTEIN CBG26694"/>
    <property type="match status" value="1"/>
</dbReference>
<dbReference type="AlphaFoldDB" id="A0A8S0VSJ0"/>
<dbReference type="Pfam" id="PF17921">
    <property type="entry name" value="Integrase_H2C2"/>
    <property type="match status" value="1"/>
</dbReference>
<dbReference type="GO" id="GO:0003887">
    <property type="term" value="F:DNA-directed DNA polymerase activity"/>
    <property type="evidence" value="ECO:0007669"/>
    <property type="project" value="UniProtKB-KW"/>
</dbReference>
<evidence type="ECO:0000256" key="5">
    <source>
        <dbReference type="ARBA" id="ARBA00022842"/>
    </source>
</evidence>
<dbReference type="SMART" id="SM00298">
    <property type="entry name" value="CHROMO"/>
    <property type="match status" value="1"/>
</dbReference>
<keyword evidence="11" id="KW-0233">DNA recombination</keyword>
<dbReference type="FunFam" id="1.10.340.70:FF:000001">
    <property type="entry name" value="Retrovirus-related Pol polyprotein from transposon gypsy-like Protein"/>
    <property type="match status" value="1"/>
</dbReference>
<keyword evidence="7" id="KW-0229">DNA integration</keyword>
<dbReference type="GO" id="GO:0003723">
    <property type="term" value="F:RNA binding"/>
    <property type="evidence" value="ECO:0007669"/>
    <property type="project" value="UniProtKB-KW"/>
</dbReference>
<evidence type="ECO:0000256" key="11">
    <source>
        <dbReference type="ARBA" id="ARBA00023172"/>
    </source>
</evidence>
<sequence length="891" mass="101585">MAQLYPETPTRAPASVSAPYLDNPWAPEPQGPLSPLQTPAHFPPAESTYLRTGTYQPTGFHTPVPLSPALPTVLEQMETESTDHSGSEPAEIRFLRNQTQLTEAIHLMARNMSNMPMMQPRQEPTPRPKLKAPDVFDGTSAQKLDPFLVQCMMYILLRPHEFTTKDSKVGFIMSYLSGSPYNWFPYPTDYHEFPDVFSKSKADTLAPHRPYDLKIDLEEGAEPPLGRMYSLSPTELQALREFLEENTRSKIADGDEWKTTFRTRYGSFEWRVMPFGLSNAPAAFQRFMNDIFSDLIDISVIVYLDDILIYSSDLASHKEHVKEVLRRLRKYGLYARPDKCEWHTDRVEYLGYILLADGLSMAADKFNLIVRFRPGKLGAKPDALTRRWDVYLKEGGSNYATVNPHNFRPVFTQEQLATSLRASTLITPSLHGAITLDIEKLHADIREALPNDPISAAQLPAPSDPKFTLSPDSLLLLNDRIFVPDINNLRIRVLQTKHDHPLAGHFGQNKTLKLVRREYAWPGMHDFVKDYVNSCVICNRVKPRHHQPYGLLKQLPVPERPWNSISMDLIEKLPPSAGFTDILVIVDRLTKQAVFVPTHSDLTAVKLAELFVLNVFSKHGVPSHVTSEFVSHFFRGLGKALDIELHFTSGYHPEGDGQTERTNQTLEQYLRTYCNYQQDNWVTLLPLAEFAYNNAPHDATGVSPFFANKGYHPNLAECKSQKRYQKAADNRRLPAPNFKVGDQVFVKAQFFRTTRPSKKLAEKFLGPYEIIAQVGSHSFTLRLPQSMRLVHPVFHVSMLEPFKPSTIPSRAVEPPAPVEIEGELEYEVAEIVDSKIDRRRKCKLLYYVRWYGYENTDEEFSWQPADELPNAQELVQEFHEAYPNKPGPLPV</sequence>
<dbReference type="GO" id="GO:0015074">
    <property type="term" value="P:DNA integration"/>
    <property type="evidence" value="ECO:0007669"/>
    <property type="project" value="UniProtKB-KW"/>
</dbReference>
<keyword evidence="8" id="KW-0695">RNA-directed DNA polymerase</keyword>
<dbReference type="InterPro" id="IPR043128">
    <property type="entry name" value="Rev_trsase/Diguanyl_cyclase"/>
</dbReference>
<organism evidence="16 17">
    <name type="scientific">Cyclocybe aegerita</name>
    <name type="common">Black poplar mushroom</name>
    <name type="synonym">Agrocybe aegerita</name>
    <dbReference type="NCBI Taxonomy" id="1973307"/>
    <lineage>
        <taxon>Eukaryota</taxon>
        <taxon>Fungi</taxon>
        <taxon>Dikarya</taxon>
        <taxon>Basidiomycota</taxon>
        <taxon>Agaricomycotina</taxon>
        <taxon>Agaricomycetes</taxon>
        <taxon>Agaricomycetidae</taxon>
        <taxon>Agaricales</taxon>
        <taxon>Agaricineae</taxon>
        <taxon>Bolbitiaceae</taxon>
        <taxon>Cyclocybe</taxon>
    </lineage>
</organism>
<dbReference type="CDD" id="cd00024">
    <property type="entry name" value="CD_CSD"/>
    <property type="match status" value="1"/>
</dbReference>
<evidence type="ECO:0000256" key="9">
    <source>
        <dbReference type="ARBA" id="ARBA00022932"/>
    </source>
</evidence>
<dbReference type="PROSITE" id="PS50994">
    <property type="entry name" value="INTEGRASE"/>
    <property type="match status" value="1"/>
</dbReference>
<feature type="domain" description="Chromo" evidence="13">
    <location>
        <begin position="826"/>
        <end position="890"/>
    </location>
</feature>